<evidence type="ECO:0000313" key="2">
    <source>
        <dbReference type="EMBL" id="PJO62185.1"/>
    </source>
</evidence>
<gene>
    <name evidence="2" type="ORF">CWD88_32670</name>
</gene>
<evidence type="ECO:0000256" key="1">
    <source>
        <dbReference type="SAM" id="MobiDB-lite"/>
    </source>
</evidence>
<organism evidence="2 3">
    <name type="scientific">Burkholderia pseudomallei</name>
    <name type="common">Pseudomonas pseudomallei</name>
    <dbReference type="NCBI Taxonomy" id="28450"/>
    <lineage>
        <taxon>Bacteria</taxon>
        <taxon>Pseudomonadati</taxon>
        <taxon>Pseudomonadota</taxon>
        <taxon>Betaproteobacteria</taxon>
        <taxon>Burkholderiales</taxon>
        <taxon>Burkholderiaceae</taxon>
        <taxon>Burkholderia</taxon>
        <taxon>pseudomallei group</taxon>
    </lineage>
</organism>
<name>A0AAX0U1Y0_BURPE</name>
<sequence length="217" mass="23488">MRCPANCRSSANRRMTSRQRRSAREPAVRACSAITVPSTAHVRRARRERVAYAALKHRGGGFVSEMKRQEEGRLAGAPAARCRRSRIEAIAHSTNRAAIPYPLAGRLADRIGLVVRALRQRDDAGSRPAFPVPRDCACGCRGHECGRCVVDVTVLRPARRLAACAIGGMSTVEPIGVPPVTTARERVRALKAAAPGLPACRRSRDQAIAPSRFGLQP</sequence>
<accession>A0AAX0U1Y0</accession>
<proteinExistence type="predicted"/>
<feature type="region of interest" description="Disordered" evidence="1">
    <location>
        <begin position="1"/>
        <end position="26"/>
    </location>
</feature>
<dbReference type="AlphaFoldDB" id="A0AAX0U1Y0"/>
<reference evidence="2 3" key="1">
    <citation type="submission" date="2017-11" db="EMBL/GenBank/DDBJ databases">
        <title>Molecular characterization of Burkholderia pseudomallei and closely related isolates from Vietnam.</title>
        <authorList>
            <person name="Ustinov D.V."/>
            <person name="Antonov A.S."/>
            <person name="Avdusheva E.F."/>
            <person name="Shpak I.M."/>
            <person name="Zakharova I.B."/>
            <person name="Thi L.A."/>
            <person name="Teteryatnikova N."/>
            <person name="Lopasteyskaya Y.A."/>
            <person name="Kuzyutina J.A."/>
            <person name="Ngo T.N."/>
            <person name="Victorov D.V."/>
        </authorList>
    </citation>
    <scope>NUCLEOTIDE SEQUENCE [LARGE SCALE GENOMIC DNA]</scope>
    <source>
        <strain evidence="2 3">V1512</strain>
    </source>
</reference>
<comment type="caution">
    <text evidence="2">The sequence shown here is derived from an EMBL/GenBank/DDBJ whole genome shotgun (WGS) entry which is preliminary data.</text>
</comment>
<dbReference type="EMBL" id="PHRB01000052">
    <property type="protein sequence ID" value="PJO62185.1"/>
    <property type="molecule type" value="Genomic_DNA"/>
</dbReference>
<dbReference type="Proteomes" id="UP000231878">
    <property type="component" value="Unassembled WGS sequence"/>
</dbReference>
<protein>
    <submittedName>
        <fullName evidence="2">Uncharacterized protein</fullName>
    </submittedName>
</protein>
<evidence type="ECO:0000313" key="3">
    <source>
        <dbReference type="Proteomes" id="UP000231878"/>
    </source>
</evidence>